<name>A0A4Q0VEK0_CLOTA</name>
<evidence type="ECO:0000313" key="2">
    <source>
        <dbReference type="EMBL" id="BDR81293.1"/>
    </source>
</evidence>
<evidence type="ECO:0000256" key="1">
    <source>
        <dbReference type="SAM" id="Phobius"/>
    </source>
</evidence>
<accession>A0A4Q0VEK0</accession>
<dbReference type="AlphaFoldDB" id="A0A4Q0VEK0"/>
<organism evidence="3 4">
    <name type="scientific">Clostridium tetani</name>
    <dbReference type="NCBI Taxonomy" id="1513"/>
    <lineage>
        <taxon>Bacteria</taxon>
        <taxon>Bacillati</taxon>
        <taxon>Bacillota</taxon>
        <taxon>Clostridia</taxon>
        <taxon>Eubacteriales</taxon>
        <taxon>Clostridiaceae</taxon>
        <taxon>Clostridium</taxon>
    </lineage>
</organism>
<dbReference type="NCBIfam" id="TIGR02896">
    <property type="entry name" value="spore_III_AF"/>
    <property type="match status" value="1"/>
</dbReference>
<dbReference type="EMBL" id="AP026818">
    <property type="protein sequence ID" value="BDR81293.1"/>
    <property type="molecule type" value="Genomic_DNA"/>
</dbReference>
<sequence>MFLKFLRSWIVNIATVVLFITAVEMLLPNNNLKKYSKFVMGLILMVTLINPLIKLIDKDFNINKYYYEFSKGIDHEESKESFFQYKEKNIERTKENFNKNLQEVVDKKLKNKFPKGKFKVDTKVEFNEEDNNFTIEGIKVGFKDKRVEKVKKVQVSINENDNNSEEDELSKDIRNYLSEELGLSKDIISVNKM</sequence>
<dbReference type="InterPro" id="IPR014245">
    <property type="entry name" value="Spore_III_AF"/>
</dbReference>
<feature type="transmembrane region" description="Helical" evidence="1">
    <location>
        <begin position="38"/>
        <end position="56"/>
    </location>
</feature>
<feature type="transmembrane region" description="Helical" evidence="1">
    <location>
        <begin position="6"/>
        <end position="26"/>
    </location>
</feature>
<keyword evidence="1" id="KW-0472">Membrane</keyword>
<keyword evidence="1" id="KW-0812">Transmembrane</keyword>
<evidence type="ECO:0000313" key="3">
    <source>
        <dbReference type="EMBL" id="RXI49433.1"/>
    </source>
</evidence>
<dbReference type="RefSeq" id="WP_129030126.1">
    <property type="nucleotide sequence ID" value="NZ_AP026806.1"/>
</dbReference>
<dbReference type="Pfam" id="PF09581">
    <property type="entry name" value="Spore_III_AF"/>
    <property type="match status" value="1"/>
</dbReference>
<dbReference type="Proteomes" id="UP001321763">
    <property type="component" value="Chromosome"/>
</dbReference>
<evidence type="ECO:0000313" key="5">
    <source>
        <dbReference type="Proteomes" id="UP001321763"/>
    </source>
</evidence>
<proteinExistence type="predicted"/>
<keyword evidence="1" id="KW-1133">Transmembrane helix</keyword>
<protein>
    <submittedName>
        <fullName evidence="3">Stage III sporulation protein AF</fullName>
    </submittedName>
</protein>
<reference evidence="3 4" key="1">
    <citation type="submission" date="2018-06" db="EMBL/GenBank/DDBJ databases">
        <title>Genome conservation of Clostridium tetani.</title>
        <authorList>
            <person name="Bruggemann H."/>
            <person name="Popoff M.R."/>
        </authorList>
    </citation>
    <scope>NUCLEOTIDE SEQUENCE [LARGE SCALE GENOMIC DNA]</scope>
    <source>
        <strain evidence="3 4">2017.061</strain>
    </source>
</reference>
<dbReference type="EMBL" id="QMAP01000004">
    <property type="protein sequence ID" value="RXI49433.1"/>
    <property type="molecule type" value="Genomic_DNA"/>
</dbReference>
<evidence type="ECO:0000313" key="4">
    <source>
        <dbReference type="Proteomes" id="UP000290921"/>
    </source>
</evidence>
<gene>
    <name evidence="3" type="primary">spoIIIAF</name>
    <name evidence="3" type="ORF">DP130_05095</name>
    <name evidence="2" type="ORF">K234311028_15390</name>
</gene>
<reference evidence="2 5" key="2">
    <citation type="submission" date="2022-09" db="EMBL/GenBank/DDBJ databases">
        <title>complete genome sequences of Clostridium tetani str. KHSU-234311-028 isolated from soil.</title>
        <authorList>
            <person name="Sekizuka T."/>
            <person name="Shitada C."/>
            <person name="Takahashi M."/>
            <person name="Kuroda M."/>
        </authorList>
    </citation>
    <scope>NUCLEOTIDE SEQUENCE [LARGE SCALE GENOMIC DNA]</scope>
    <source>
        <strain evidence="2 5">KHSU-234311-028</strain>
    </source>
</reference>
<dbReference type="Proteomes" id="UP000290921">
    <property type="component" value="Unassembled WGS sequence"/>
</dbReference>